<dbReference type="EMBL" id="VOIH02000012">
    <property type="protein sequence ID" value="KAF3431270.1"/>
    <property type="molecule type" value="Genomic_DNA"/>
</dbReference>
<dbReference type="InterPro" id="IPR036638">
    <property type="entry name" value="HLH_DNA-bd_sf"/>
</dbReference>
<dbReference type="GO" id="GO:0005634">
    <property type="term" value="C:nucleus"/>
    <property type="evidence" value="ECO:0007669"/>
    <property type="project" value="UniProtKB-SubCell"/>
</dbReference>
<evidence type="ECO:0000259" key="6">
    <source>
        <dbReference type="PROSITE" id="PS50888"/>
    </source>
</evidence>
<dbReference type="Pfam" id="PF14215">
    <property type="entry name" value="bHLH-MYC_N"/>
    <property type="match status" value="1"/>
</dbReference>
<dbReference type="GO" id="GO:0043565">
    <property type="term" value="F:sequence-specific DNA binding"/>
    <property type="evidence" value="ECO:0007669"/>
    <property type="project" value="TreeGrafter"/>
</dbReference>
<dbReference type="InterPro" id="IPR011598">
    <property type="entry name" value="bHLH_dom"/>
</dbReference>
<dbReference type="SUPFAM" id="SSF47459">
    <property type="entry name" value="HLH, helix-loop-helix DNA-binding domain"/>
    <property type="match status" value="1"/>
</dbReference>
<dbReference type="AlphaFoldDB" id="A0A8K0DI10"/>
<evidence type="ECO:0008006" key="10">
    <source>
        <dbReference type="Google" id="ProtNLM"/>
    </source>
</evidence>
<dbReference type="PROSITE" id="PS50888">
    <property type="entry name" value="BHLH"/>
    <property type="match status" value="1"/>
</dbReference>
<dbReference type="InterPro" id="IPR025610">
    <property type="entry name" value="MYC/MYB_N"/>
</dbReference>
<dbReference type="SMART" id="SM00353">
    <property type="entry name" value="HLH"/>
    <property type="match status" value="1"/>
</dbReference>
<reference evidence="8" key="1">
    <citation type="submission" date="2020-03" db="EMBL/GenBank/DDBJ databases">
        <title>A high-quality chromosome-level genome assembly of a woody plant with both climbing and erect habits, Rhamnella rubrinervis.</title>
        <authorList>
            <person name="Lu Z."/>
            <person name="Yang Y."/>
            <person name="Zhu X."/>
            <person name="Sun Y."/>
        </authorList>
    </citation>
    <scope>NUCLEOTIDE SEQUENCE</scope>
    <source>
        <strain evidence="8">BYM</strain>
        <tissue evidence="8">Leaf</tissue>
    </source>
</reference>
<dbReference type="InterPro" id="IPR002912">
    <property type="entry name" value="ACT_dom"/>
</dbReference>
<keyword evidence="3" id="KW-0804">Transcription</keyword>
<evidence type="ECO:0000256" key="5">
    <source>
        <dbReference type="SAM" id="MobiDB-lite"/>
    </source>
</evidence>
<accession>A0A8K0DI10</accession>
<dbReference type="PANTHER" id="PTHR31945:SF63">
    <property type="entry name" value="TRANSCRIPTION FACTOR BHLH90"/>
    <property type="match status" value="1"/>
</dbReference>
<dbReference type="OrthoDB" id="1890947at2759"/>
<evidence type="ECO:0000256" key="2">
    <source>
        <dbReference type="ARBA" id="ARBA00023015"/>
    </source>
</evidence>
<comment type="subcellular location">
    <subcellularLocation>
        <location evidence="1">Nucleus</location>
    </subcellularLocation>
</comment>
<dbReference type="GO" id="GO:0046983">
    <property type="term" value="F:protein dimerization activity"/>
    <property type="evidence" value="ECO:0007669"/>
    <property type="project" value="InterPro"/>
</dbReference>
<keyword evidence="2" id="KW-0805">Transcription regulation</keyword>
<protein>
    <recommendedName>
        <fullName evidence="10">BHLH transcription factor</fullName>
    </recommendedName>
</protein>
<dbReference type="GO" id="GO:0003700">
    <property type="term" value="F:DNA-binding transcription factor activity"/>
    <property type="evidence" value="ECO:0007669"/>
    <property type="project" value="TreeGrafter"/>
</dbReference>
<dbReference type="InterPro" id="IPR051358">
    <property type="entry name" value="TF_AMS/ICE1/BHLH6-like"/>
</dbReference>
<dbReference type="PANTHER" id="PTHR31945">
    <property type="entry name" value="TRANSCRIPTION FACTOR SCREAM2-RELATED"/>
    <property type="match status" value="1"/>
</dbReference>
<keyword evidence="9" id="KW-1185">Reference proteome</keyword>
<evidence type="ECO:0000313" key="8">
    <source>
        <dbReference type="EMBL" id="KAF3431270.1"/>
    </source>
</evidence>
<dbReference type="Proteomes" id="UP000796880">
    <property type="component" value="Unassembled WGS sequence"/>
</dbReference>
<feature type="domain" description="BHLH" evidence="6">
    <location>
        <begin position="263"/>
        <end position="312"/>
    </location>
</feature>
<dbReference type="Gene3D" id="4.10.280.10">
    <property type="entry name" value="Helix-loop-helix DNA-binding domain"/>
    <property type="match status" value="1"/>
</dbReference>
<dbReference type="InterPro" id="IPR054502">
    <property type="entry name" value="bHLH-TF_ACT-like_plant"/>
</dbReference>
<evidence type="ECO:0000256" key="1">
    <source>
        <dbReference type="ARBA" id="ARBA00004123"/>
    </source>
</evidence>
<gene>
    <name evidence="8" type="ORF">FNV43_RR26000</name>
</gene>
<proteinExistence type="predicted"/>
<evidence type="ECO:0000313" key="9">
    <source>
        <dbReference type="Proteomes" id="UP000796880"/>
    </source>
</evidence>
<sequence length="441" mass="49606">MTVLERAVEWLRPLLQAKKWDYCVVWKLGDDPSRYIEWMDCCCSGGYEFPHIKEERDQLAPLCRDSCFKHQRRTKACEALAQLPVSMPLYSGIHTEVVISTQPRWVSYCDASDSNPSNVDSVGTRALIPVVGGLIELYATKHIPKDQKILELIVSLYNLSMERETMSAHSCTNLSSNDLLDALPEEYIQKLQPSFPFLSLNPRLHVFPPITHSGSYTSVEGSSSSSNPSTEHSMFDSNCGLPIKESKKSSGTANVVWKKENENYHSKNLVTERNRRKRINDGLFTLRSLVPKITKMDRASIVGDAVEFIEELQKEEKVLREELRIMEEEDCQKRTAEFMISQSDTAKGCVSCLPGSSTSGSKVETKVVVNQIGKKDCFIKLICKQKRGGFVRLMEAIDSLGLQVVNANVTTFDGTVQNILEVEAANKDIQAKKLKDLLMKL</sequence>
<evidence type="ECO:0000259" key="7">
    <source>
        <dbReference type="PROSITE" id="PS51671"/>
    </source>
</evidence>
<evidence type="ECO:0000256" key="4">
    <source>
        <dbReference type="ARBA" id="ARBA00023242"/>
    </source>
</evidence>
<feature type="domain" description="ACT" evidence="7">
    <location>
        <begin position="378"/>
        <end position="441"/>
    </location>
</feature>
<feature type="compositionally biased region" description="Low complexity" evidence="5">
    <location>
        <begin position="217"/>
        <end position="232"/>
    </location>
</feature>
<organism evidence="8 9">
    <name type="scientific">Rhamnella rubrinervis</name>
    <dbReference type="NCBI Taxonomy" id="2594499"/>
    <lineage>
        <taxon>Eukaryota</taxon>
        <taxon>Viridiplantae</taxon>
        <taxon>Streptophyta</taxon>
        <taxon>Embryophyta</taxon>
        <taxon>Tracheophyta</taxon>
        <taxon>Spermatophyta</taxon>
        <taxon>Magnoliopsida</taxon>
        <taxon>eudicotyledons</taxon>
        <taxon>Gunneridae</taxon>
        <taxon>Pentapetalae</taxon>
        <taxon>rosids</taxon>
        <taxon>fabids</taxon>
        <taxon>Rosales</taxon>
        <taxon>Rhamnaceae</taxon>
        <taxon>rhamnoid group</taxon>
        <taxon>Rhamneae</taxon>
        <taxon>Rhamnella</taxon>
    </lineage>
</organism>
<feature type="region of interest" description="Disordered" evidence="5">
    <location>
        <begin position="217"/>
        <end position="237"/>
    </location>
</feature>
<comment type="caution">
    <text evidence="8">The sequence shown here is derived from an EMBL/GenBank/DDBJ whole genome shotgun (WGS) entry which is preliminary data.</text>
</comment>
<dbReference type="Pfam" id="PF00010">
    <property type="entry name" value="HLH"/>
    <property type="match status" value="1"/>
</dbReference>
<evidence type="ECO:0000256" key="3">
    <source>
        <dbReference type="ARBA" id="ARBA00023163"/>
    </source>
</evidence>
<name>A0A8K0DI10_9ROSA</name>
<dbReference type="Pfam" id="PF22754">
    <property type="entry name" value="bHLH-TF_ACT-like_plant"/>
    <property type="match status" value="1"/>
</dbReference>
<keyword evidence="4" id="KW-0539">Nucleus</keyword>
<dbReference type="PROSITE" id="PS51671">
    <property type="entry name" value="ACT"/>
    <property type="match status" value="1"/>
</dbReference>